<feature type="region of interest" description="Disordered" evidence="1">
    <location>
        <begin position="27"/>
        <end position="50"/>
    </location>
</feature>
<name>A0ABQ9SPL4_9PEZI</name>
<reference evidence="2 3" key="1">
    <citation type="submission" date="2016-10" db="EMBL/GenBank/DDBJ databases">
        <title>The genome sequence of Colletotrichum fioriniae PJ7.</title>
        <authorList>
            <person name="Baroncelli R."/>
        </authorList>
    </citation>
    <scope>NUCLEOTIDE SEQUENCE [LARGE SCALE GENOMIC DNA]</scope>
    <source>
        <strain evidence="2 3">IMI 384185</strain>
    </source>
</reference>
<sequence length="50" mass="5228">MVAVHHAAVPTRQSFAHLVLPAGRQPPSLTGLGFTSPSKYGPSTSWPLSS</sequence>
<accession>A0ABQ9SPL4</accession>
<gene>
    <name evidence="2" type="ORF">CPAR01_07439</name>
</gene>
<dbReference type="RefSeq" id="XP_060350582.1">
    <property type="nucleotide sequence ID" value="XM_060491708.1"/>
</dbReference>
<protein>
    <submittedName>
        <fullName evidence="2">Uncharacterized protein</fullName>
    </submittedName>
</protein>
<comment type="caution">
    <text evidence="2">The sequence shown here is derived from an EMBL/GenBank/DDBJ whole genome shotgun (WGS) entry which is preliminary data.</text>
</comment>
<keyword evidence="3" id="KW-1185">Reference proteome</keyword>
<feature type="compositionally biased region" description="Polar residues" evidence="1">
    <location>
        <begin position="33"/>
        <end position="50"/>
    </location>
</feature>
<dbReference type="Proteomes" id="UP001241169">
    <property type="component" value="Unassembled WGS sequence"/>
</dbReference>
<proteinExistence type="predicted"/>
<evidence type="ECO:0000256" key="1">
    <source>
        <dbReference type="SAM" id="MobiDB-lite"/>
    </source>
</evidence>
<evidence type="ECO:0000313" key="3">
    <source>
        <dbReference type="Proteomes" id="UP001241169"/>
    </source>
</evidence>
<dbReference type="GeneID" id="85375607"/>
<evidence type="ECO:0000313" key="2">
    <source>
        <dbReference type="EMBL" id="KAK1541450.1"/>
    </source>
</evidence>
<dbReference type="EMBL" id="MOPA01000005">
    <property type="protein sequence ID" value="KAK1541450.1"/>
    <property type="molecule type" value="Genomic_DNA"/>
</dbReference>
<organism evidence="2 3">
    <name type="scientific">Colletotrichum paranaense</name>
    <dbReference type="NCBI Taxonomy" id="1914294"/>
    <lineage>
        <taxon>Eukaryota</taxon>
        <taxon>Fungi</taxon>
        <taxon>Dikarya</taxon>
        <taxon>Ascomycota</taxon>
        <taxon>Pezizomycotina</taxon>
        <taxon>Sordariomycetes</taxon>
        <taxon>Hypocreomycetidae</taxon>
        <taxon>Glomerellales</taxon>
        <taxon>Glomerellaceae</taxon>
        <taxon>Colletotrichum</taxon>
        <taxon>Colletotrichum acutatum species complex</taxon>
    </lineage>
</organism>